<name>A0A2X2Y4P2_CLOCO</name>
<evidence type="ECO:0000256" key="1">
    <source>
        <dbReference type="SAM" id="Phobius"/>
    </source>
</evidence>
<dbReference type="Pfam" id="PF09997">
    <property type="entry name" value="DUF2238"/>
    <property type="match status" value="1"/>
</dbReference>
<dbReference type="InterPro" id="IPR014509">
    <property type="entry name" value="YjdF-like"/>
</dbReference>
<evidence type="ECO:0000313" key="3">
    <source>
        <dbReference type="Proteomes" id="UP000250223"/>
    </source>
</evidence>
<keyword evidence="1" id="KW-0472">Membrane</keyword>
<sequence>MEFIIVCICLAISASYELIEFAVAEFTGTAAEAFLGTQGDIWDTQWDMLFALIGSIVAILTLSKYHNKQLIKK</sequence>
<organism evidence="2 3">
    <name type="scientific">Clostridium cochlearium</name>
    <dbReference type="NCBI Taxonomy" id="1494"/>
    <lineage>
        <taxon>Bacteria</taxon>
        <taxon>Bacillati</taxon>
        <taxon>Bacillota</taxon>
        <taxon>Clostridia</taxon>
        <taxon>Eubacteriales</taxon>
        <taxon>Clostridiaceae</taxon>
        <taxon>Clostridium</taxon>
    </lineage>
</organism>
<keyword evidence="1" id="KW-1133">Transmembrane helix</keyword>
<keyword evidence="1" id="KW-0812">Transmembrane</keyword>
<accession>A0A2X2Y4P2</accession>
<dbReference type="Proteomes" id="UP000250223">
    <property type="component" value="Unassembled WGS sequence"/>
</dbReference>
<gene>
    <name evidence="2" type="primary">yjdF</name>
    <name evidence="2" type="ORF">NCTC13028_00453</name>
</gene>
<dbReference type="EMBL" id="UAWC01000001">
    <property type="protein sequence ID" value="SQB33460.1"/>
    <property type="molecule type" value="Genomic_DNA"/>
</dbReference>
<proteinExistence type="predicted"/>
<reference evidence="2 3" key="1">
    <citation type="submission" date="2018-06" db="EMBL/GenBank/DDBJ databases">
        <authorList>
            <consortium name="Pathogen Informatics"/>
            <person name="Doyle S."/>
        </authorList>
    </citation>
    <scope>NUCLEOTIDE SEQUENCE [LARGE SCALE GENOMIC DNA]</scope>
    <source>
        <strain evidence="2 3">NCTC13028</strain>
    </source>
</reference>
<dbReference type="AlphaFoldDB" id="A0A2X2Y4P2"/>
<evidence type="ECO:0000313" key="2">
    <source>
        <dbReference type="EMBL" id="SQB33460.1"/>
    </source>
</evidence>
<feature type="transmembrane region" description="Helical" evidence="1">
    <location>
        <begin position="48"/>
        <end position="65"/>
    </location>
</feature>
<protein>
    <submittedName>
        <fullName evidence="2">Sodium-glucose/galactose cotransporter</fullName>
    </submittedName>
</protein>